<reference evidence="4 5" key="1">
    <citation type="submission" date="2015-10" db="EMBL/GenBank/DDBJ databases">
        <title>Metagenome-Assembled Genomes uncover a global brackish microbiome.</title>
        <authorList>
            <person name="Hugerth L.W."/>
            <person name="Larsson J."/>
            <person name="Alneberg J."/>
            <person name="Lindh M.V."/>
            <person name="Legrand C."/>
            <person name="Pinhassi J."/>
            <person name="Andersson A.F."/>
        </authorList>
    </citation>
    <scope>NUCLEOTIDE SEQUENCE [LARGE SCALE GENOMIC DNA]</scope>
    <source>
        <strain evidence="4">BACL2 MAG-121001-bin67</strain>
    </source>
</reference>
<comment type="caution">
    <text evidence="4">The sequence shown here is derived from an EMBL/GenBank/DDBJ whole genome shotgun (WGS) entry which is preliminary data.</text>
</comment>
<evidence type="ECO:0000313" key="4">
    <source>
        <dbReference type="EMBL" id="KRO33125.1"/>
    </source>
</evidence>
<accession>A0A0R2P4V9</accession>
<evidence type="ECO:0000256" key="1">
    <source>
        <dbReference type="ARBA" id="ARBA00022729"/>
    </source>
</evidence>
<name>A0A0R2P4V9_9ACTN</name>
<dbReference type="CDD" id="cd01004">
    <property type="entry name" value="PBP2_MidA_like"/>
    <property type="match status" value="1"/>
</dbReference>
<gene>
    <name evidence="4" type="ORF">ABR64_01280</name>
</gene>
<dbReference type="Pfam" id="PF00497">
    <property type="entry name" value="SBP_bac_3"/>
    <property type="match status" value="1"/>
</dbReference>
<dbReference type="PANTHER" id="PTHR35936:SF17">
    <property type="entry name" value="ARGININE-BINDING EXTRACELLULAR PROTEIN ARTP"/>
    <property type="match status" value="1"/>
</dbReference>
<dbReference type="Proteomes" id="UP000053349">
    <property type="component" value="Unassembled WGS sequence"/>
</dbReference>
<feature type="chain" id="PRO_5006421368" description="Solute-binding protein family 3/N-terminal domain-containing protein" evidence="2">
    <location>
        <begin position="29"/>
        <end position="330"/>
    </location>
</feature>
<evidence type="ECO:0000259" key="3">
    <source>
        <dbReference type="SMART" id="SM00062"/>
    </source>
</evidence>
<dbReference type="EMBL" id="LIAW01000015">
    <property type="protein sequence ID" value="KRO33125.1"/>
    <property type="molecule type" value="Genomic_DNA"/>
</dbReference>
<feature type="signal peptide" evidence="2">
    <location>
        <begin position="1"/>
        <end position="28"/>
    </location>
</feature>
<dbReference type="InterPro" id="IPR001638">
    <property type="entry name" value="Solute-binding_3/MltF_N"/>
</dbReference>
<feature type="domain" description="Solute-binding protein family 3/N-terminal" evidence="3">
    <location>
        <begin position="90"/>
        <end position="317"/>
    </location>
</feature>
<evidence type="ECO:0000313" key="5">
    <source>
        <dbReference type="Proteomes" id="UP000053349"/>
    </source>
</evidence>
<proteinExistence type="predicted"/>
<organism evidence="4 5">
    <name type="scientific">Actinobacteria bacterium BACL2 MAG-121001-bin67</name>
    <dbReference type="NCBI Taxonomy" id="1655572"/>
    <lineage>
        <taxon>Bacteria</taxon>
        <taxon>Bacillati</taxon>
        <taxon>Actinomycetota</taxon>
        <taxon>Actinomycetes</taxon>
        <taxon>Actinomycetes incertae sedis</taxon>
        <taxon>ac1 cluster</taxon>
    </lineage>
</organism>
<protein>
    <recommendedName>
        <fullName evidence="3">Solute-binding protein family 3/N-terminal domain-containing protein</fullName>
    </recommendedName>
</protein>
<evidence type="ECO:0000256" key="2">
    <source>
        <dbReference type="SAM" id="SignalP"/>
    </source>
</evidence>
<keyword evidence="1 2" id="KW-0732">Signal</keyword>
<dbReference type="SUPFAM" id="SSF53850">
    <property type="entry name" value="Periplasmic binding protein-like II"/>
    <property type="match status" value="1"/>
</dbReference>
<dbReference type="Gene3D" id="3.40.190.10">
    <property type="entry name" value="Periplasmic binding protein-like II"/>
    <property type="match status" value="2"/>
</dbReference>
<sequence>MKKKLSSIAISTAMTLALGLTFAITSQAAVEPNVGVACKRLGSTAEVGLITYRCSNVKGKREWAEPWFTGLKKSAKLYRSLPADIKTKGKLTFATDPTDPPFQFYSAANDLVGAEIDLANAVGKVLGVKVEFVTSGFSAIIPGVEAGRFDASVSAFASTTARQKIVDFVTYFNSSRAFLYRKGTLPNIKNEADLCGLKVGIPAGTTMATAIVGLSTNCTTAGKSAIAYSLYPDQATTVLAVKSGRADLTILSAHVSSWWQQNGNGEFDVLLRPTEGADYNGMVVRKGSLTNVMQKAIQRLMDDGTFTTIFTKWNIEKLARDEAAINISTR</sequence>
<dbReference type="AlphaFoldDB" id="A0A0R2P4V9"/>
<dbReference type="PANTHER" id="PTHR35936">
    <property type="entry name" value="MEMBRANE-BOUND LYTIC MUREIN TRANSGLYCOSYLASE F"/>
    <property type="match status" value="1"/>
</dbReference>
<dbReference type="SMART" id="SM00062">
    <property type="entry name" value="PBPb"/>
    <property type="match status" value="1"/>
</dbReference>